<evidence type="ECO:0000313" key="2">
    <source>
        <dbReference type="EMBL" id="KGN85942.1"/>
    </source>
</evidence>
<protein>
    <submittedName>
        <fullName evidence="2">HmuY protein</fullName>
    </submittedName>
</protein>
<comment type="caution">
    <text evidence="2">The sequence shown here is derived from an EMBL/GenBank/DDBJ whole genome shotgun (WGS) entry which is preliminary data.</text>
</comment>
<organism evidence="2 3">
    <name type="scientific">Porphyromonas gulae</name>
    <dbReference type="NCBI Taxonomy" id="111105"/>
    <lineage>
        <taxon>Bacteria</taxon>
        <taxon>Pseudomonadati</taxon>
        <taxon>Bacteroidota</taxon>
        <taxon>Bacteroidia</taxon>
        <taxon>Bacteroidales</taxon>
        <taxon>Porphyromonadaceae</taxon>
        <taxon>Porphyromonas</taxon>
    </lineage>
</organism>
<sequence length="216" mass="23695">MKKIIFSALCALPLIVSLTSCGKKKDEPNQPSTPEAVTKTVTIDASKYETWQYFSFSKGEVVNVADYKNDLNWDMALHRYDVRLNCGESGKGKGGAVFSGVTEMDQVTTVPAEGYMVDVLGRITVKYSMGPDGHVMEHEDQGFSEVISGKKNAQGFASGGWLEFSHGPAGPTYKLSKKVFFVRGADGNVAKVQFTDYQDAELKKGVITFTYTYPVK</sequence>
<keyword evidence="1" id="KW-0732">Signal</keyword>
<dbReference type="AlphaFoldDB" id="A0A099WTH2"/>
<dbReference type="InterPro" id="IPR025921">
    <property type="entry name" value="HmuY"/>
</dbReference>
<proteinExistence type="predicted"/>
<dbReference type="RefSeq" id="WP_039418298.1">
    <property type="nucleotide sequence ID" value="NZ_JRAJ01000010.1"/>
</dbReference>
<accession>A0A099WTH2</accession>
<dbReference type="EMBL" id="JRAK01000118">
    <property type="protein sequence ID" value="KGN85942.1"/>
    <property type="molecule type" value="Genomic_DNA"/>
</dbReference>
<dbReference type="PROSITE" id="PS51257">
    <property type="entry name" value="PROKAR_LIPOPROTEIN"/>
    <property type="match status" value="1"/>
</dbReference>
<dbReference type="CDD" id="cd12105">
    <property type="entry name" value="HmuY"/>
    <property type="match status" value="1"/>
</dbReference>
<gene>
    <name evidence="2" type="ORF">HR15_08410</name>
</gene>
<dbReference type="Pfam" id="PF14064">
    <property type="entry name" value="HmuY"/>
    <property type="match status" value="1"/>
</dbReference>
<keyword evidence="3" id="KW-1185">Reference proteome</keyword>
<dbReference type="GeneID" id="57239237"/>
<evidence type="ECO:0000313" key="3">
    <source>
        <dbReference type="Proteomes" id="UP000030146"/>
    </source>
</evidence>
<reference evidence="2 3" key="1">
    <citation type="submission" date="2014-08" db="EMBL/GenBank/DDBJ databases">
        <title>Porphyromonas gulae strain:COT-052_OH3439 Genome sequencing.</title>
        <authorList>
            <person name="Wallis C."/>
            <person name="Deusch O."/>
            <person name="O'Flynn C."/>
            <person name="Davis I."/>
            <person name="Jospin G."/>
            <person name="Darling A.E."/>
            <person name="Coil D.A."/>
            <person name="Alexiev A."/>
            <person name="Horsfall A."/>
            <person name="Kirkwood N."/>
            <person name="Harris S."/>
            <person name="Eisen J.A."/>
        </authorList>
    </citation>
    <scope>NUCLEOTIDE SEQUENCE [LARGE SCALE GENOMIC DNA]</scope>
    <source>
        <strain evidence="3">COT-052 OH3439</strain>
    </source>
</reference>
<feature type="signal peptide" evidence="1">
    <location>
        <begin position="1"/>
        <end position="22"/>
    </location>
</feature>
<name>A0A099WTH2_9PORP</name>
<evidence type="ECO:0000256" key="1">
    <source>
        <dbReference type="SAM" id="SignalP"/>
    </source>
</evidence>
<feature type="chain" id="PRO_5001956661" evidence="1">
    <location>
        <begin position="23"/>
        <end position="216"/>
    </location>
</feature>
<dbReference type="Proteomes" id="UP000030146">
    <property type="component" value="Unassembled WGS sequence"/>
</dbReference>